<feature type="compositionally biased region" description="Basic and acidic residues" evidence="1">
    <location>
        <begin position="105"/>
        <end position="125"/>
    </location>
</feature>
<keyword evidence="3" id="KW-1185">Reference proteome</keyword>
<evidence type="ECO:0000313" key="3">
    <source>
        <dbReference type="Proteomes" id="UP000796880"/>
    </source>
</evidence>
<feature type="compositionally biased region" description="Low complexity" evidence="1">
    <location>
        <begin position="81"/>
        <end position="91"/>
    </location>
</feature>
<feature type="compositionally biased region" description="Basic and acidic residues" evidence="1">
    <location>
        <begin position="142"/>
        <end position="168"/>
    </location>
</feature>
<dbReference type="AlphaFoldDB" id="A0A8K0HBZ8"/>
<reference evidence="2" key="1">
    <citation type="submission" date="2020-03" db="EMBL/GenBank/DDBJ databases">
        <title>A high-quality chromosome-level genome assembly of a woody plant with both climbing and erect habits, Rhamnella rubrinervis.</title>
        <authorList>
            <person name="Lu Z."/>
            <person name="Yang Y."/>
            <person name="Zhu X."/>
            <person name="Sun Y."/>
        </authorList>
    </citation>
    <scope>NUCLEOTIDE SEQUENCE</scope>
    <source>
        <strain evidence="2">BYM</strain>
        <tissue evidence="2">Leaf</tissue>
    </source>
</reference>
<dbReference type="EMBL" id="VOIH02000004">
    <property type="protein sequence ID" value="KAF3449099.1"/>
    <property type="molecule type" value="Genomic_DNA"/>
</dbReference>
<sequence>MHSPTHGMHPSAKMLRASAAWLNSAFSYTWKAPIGQTIEGLSNLTEGVHSEGIEKSHSSMDKFDHMNWSTTFDDQSEEKTSSLQLELLSEQNSGITKSSSNSYNSREDEHAIHGGKVPDDHHQEIQKLPLFVEESTTNDNNYKSEKKSTEKLDLKLRLGPDPNHDKSRLSTQEFF</sequence>
<evidence type="ECO:0000313" key="2">
    <source>
        <dbReference type="EMBL" id="KAF3449099.1"/>
    </source>
</evidence>
<name>A0A8K0HBZ8_9ROSA</name>
<accession>A0A8K0HBZ8</accession>
<gene>
    <name evidence="2" type="ORF">FNV43_RR09823</name>
</gene>
<feature type="region of interest" description="Disordered" evidence="1">
    <location>
        <begin position="70"/>
        <end position="175"/>
    </location>
</feature>
<evidence type="ECO:0000256" key="1">
    <source>
        <dbReference type="SAM" id="MobiDB-lite"/>
    </source>
</evidence>
<protein>
    <submittedName>
        <fullName evidence="2">Uncharacterized protein</fullName>
    </submittedName>
</protein>
<proteinExistence type="predicted"/>
<dbReference type="Proteomes" id="UP000796880">
    <property type="component" value="Unassembled WGS sequence"/>
</dbReference>
<feature type="compositionally biased region" description="Polar residues" evidence="1">
    <location>
        <begin position="92"/>
        <end position="104"/>
    </location>
</feature>
<comment type="caution">
    <text evidence="2">The sequence shown here is derived from an EMBL/GenBank/DDBJ whole genome shotgun (WGS) entry which is preliminary data.</text>
</comment>
<organism evidence="2 3">
    <name type="scientific">Rhamnella rubrinervis</name>
    <dbReference type="NCBI Taxonomy" id="2594499"/>
    <lineage>
        <taxon>Eukaryota</taxon>
        <taxon>Viridiplantae</taxon>
        <taxon>Streptophyta</taxon>
        <taxon>Embryophyta</taxon>
        <taxon>Tracheophyta</taxon>
        <taxon>Spermatophyta</taxon>
        <taxon>Magnoliopsida</taxon>
        <taxon>eudicotyledons</taxon>
        <taxon>Gunneridae</taxon>
        <taxon>Pentapetalae</taxon>
        <taxon>rosids</taxon>
        <taxon>fabids</taxon>
        <taxon>Rosales</taxon>
        <taxon>Rhamnaceae</taxon>
        <taxon>rhamnoid group</taxon>
        <taxon>Rhamneae</taxon>
        <taxon>Rhamnella</taxon>
    </lineage>
</organism>